<accession>A0A3D8IEK3</accession>
<dbReference type="PROSITE" id="PS51755">
    <property type="entry name" value="OMPR_PHOB"/>
    <property type="match status" value="1"/>
</dbReference>
<evidence type="ECO:0000256" key="7">
    <source>
        <dbReference type="PROSITE-ProRule" id="PRU01091"/>
    </source>
</evidence>
<dbReference type="Pfam" id="PF00486">
    <property type="entry name" value="Trans_reg_C"/>
    <property type="match status" value="1"/>
</dbReference>
<dbReference type="GeneID" id="82535090"/>
<evidence type="ECO:0000313" key="11">
    <source>
        <dbReference type="Proteomes" id="UP000256650"/>
    </source>
</evidence>
<dbReference type="PANTHER" id="PTHR48111:SF1">
    <property type="entry name" value="TWO-COMPONENT RESPONSE REGULATOR ORR33"/>
    <property type="match status" value="1"/>
</dbReference>
<dbReference type="SUPFAM" id="SSF52172">
    <property type="entry name" value="CheY-like"/>
    <property type="match status" value="1"/>
</dbReference>
<evidence type="ECO:0000256" key="4">
    <source>
        <dbReference type="ARBA" id="ARBA00023125"/>
    </source>
</evidence>
<dbReference type="InterPro" id="IPR001789">
    <property type="entry name" value="Sig_transdc_resp-reg_receiver"/>
</dbReference>
<dbReference type="PANTHER" id="PTHR48111">
    <property type="entry name" value="REGULATOR OF RPOS"/>
    <property type="match status" value="1"/>
</dbReference>
<name>A0A3D8IEK3_9HELI</name>
<dbReference type="Gene3D" id="1.10.10.10">
    <property type="entry name" value="Winged helix-like DNA-binding domain superfamily/Winged helix DNA-binding domain"/>
    <property type="match status" value="1"/>
</dbReference>
<feature type="domain" description="Response regulatory" evidence="8">
    <location>
        <begin position="3"/>
        <end position="117"/>
    </location>
</feature>
<evidence type="ECO:0000313" key="10">
    <source>
        <dbReference type="EMBL" id="RDU63653.1"/>
    </source>
</evidence>
<evidence type="ECO:0000256" key="3">
    <source>
        <dbReference type="ARBA" id="ARBA00023015"/>
    </source>
</evidence>
<evidence type="ECO:0000259" key="8">
    <source>
        <dbReference type="PROSITE" id="PS50110"/>
    </source>
</evidence>
<dbReference type="InterPro" id="IPR011006">
    <property type="entry name" value="CheY-like_superfamily"/>
</dbReference>
<proteinExistence type="predicted"/>
<dbReference type="CDD" id="cd17574">
    <property type="entry name" value="REC_OmpR"/>
    <property type="match status" value="1"/>
</dbReference>
<dbReference type="InterPro" id="IPR036388">
    <property type="entry name" value="WH-like_DNA-bd_sf"/>
</dbReference>
<dbReference type="PROSITE" id="PS50110">
    <property type="entry name" value="RESPONSE_REGULATORY"/>
    <property type="match status" value="1"/>
</dbReference>
<keyword evidence="5" id="KW-0804">Transcription</keyword>
<keyword evidence="1 6" id="KW-0597">Phosphoprotein</keyword>
<evidence type="ECO:0000256" key="5">
    <source>
        <dbReference type="ARBA" id="ARBA00023163"/>
    </source>
</evidence>
<dbReference type="Proteomes" id="UP000256650">
    <property type="component" value="Unassembled WGS sequence"/>
</dbReference>
<evidence type="ECO:0000256" key="1">
    <source>
        <dbReference type="ARBA" id="ARBA00022553"/>
    </source>
</evidence>
<dbReference type="RefSeq" id="WP_115550984.1">
    <property type="nucleotide sequence ID" value="NZ_CAONBV010000019.1"/>
</dbReference>
<evidence type="ECO:0000259" key="9">
    <source>
        <dbReference type="PROSITE" id="PS51755"/>
    </source>
</evidence>
<keyword evidence="3" id="KW-0805">Transcription regulation</keyword>
<evidence type="ECO:0000256" key="6">
    <source>
        <dbReference type="PROSITE-ProRule" id="PRU00169"/>
    </source>
</evidence>
<organism evidence="10 11">
    <name type="scientific">Helicobacter ganmani</name>
    <dbReference type="NCBI Taxonomy" id="60246"/>
    <lineage>
        <taxon>Bacteria</taxon>
        <taxon>Pseudomonadati</taxon>
        <taxon>Campylobacterota</taxon>
        <taxon>Epsilonproteobacteria</taxon>
        <taxon>Campylobacterales</taxon>
        <taxon>Helicobacteraceae</taxon>
        <taxon>Helicobacter</taxon>
    </lineage>
</organism>
<dbReference type="GO" id="GO:0006355">
    <property type="term" value="P:regulation of DNA-templated transcription"/>
    <property type="evidence" value="ECO:0007669"/>
    <property type="project" value="InterPro"/>
</dbReference>
<feature type="DNA-binding region" description="OmpR/PhoB-type" evidence="7">
    <location>
        <begin position="123"/>
        <end position="222"/>
    </location>
</feature>
<gene>
    <name evidence="10" type="ORF">CQA43_02160</name>
</gene>
<dbReference type="InterPro" id="IPR039420">
    <property type="entry name" value="WalR-like"/>
</dbReference>
<dbReference type="GO" id="GO:0000976">
    <property type="term" value="F:transcription cis-regulatory region binding"/>
    <property type="evidence" value="ECO:0007669"/>
    <property type="project" value="TreeGrafter"/>
</dbReference>
<dbReference type="Gene3D" id="3.40.50.2300">
    <property type="match status" value="1"/>
</dbReference>
<dbReference type="GO" id="GO:0000156">
    <property type="term" value="F:phosphorelay response regulator activity"/>
    <property type="evidence" value="ECO:0007669"/>
    <property type="project" value="TreeGrafter"/>
</dbReference>
<sequence>MYKILIVEDDLEMQKLLVDYLRQSGMEVMATDSPNTALEWIKSKGGFHLAVLDIMLPEMDGLELCQKMRKISDIPIIMSSARADISSKILGFERGADDYLAKSYEPIELVARINALLKRCSQNKSIKYGDLEIDVDRRKVNVEGYNVELTPAEFEILNLLIAHRGKPYSRESLMQAISSIAPDSSLRSIDTHIRNLRVKLGDDAKTPKYIQSIWGIGYKFCD</sequence>
<dbReference type="AlphaFoldDB" id="A0A3D8IEK3"/>
<dbReference type="Gene3D" id="6.10.250.690">
    <property type="match status" value="1"/>
</dbReference>
<dbReference type="SMART" id="SM00448">
    <property type="entry name" value="REC"/>
    <property type="match status" value="1"/>
</dbReference>
<keyword evidence="2" id="KW-0902">Two-component regulatory system</keyword>
<feature type="modified residue" description="4-aspartylphosphate" evidence="6">
    <location>
        <position position="53"/>
    </location>
</feature>
<keyword evidence="11" id="KW-1185">Reference proteome</keyword>
<dbReference type="CDD" id="cd00383">
    <property type="entry name" value="trans_reg_C"/>
    <property type="match status" value="1"/>
</dbReference>
<dbReference type="Pfam" id="PF00072">
    <property type="entry name" value="Response_reg"/>
    <property type="match status" value="1"/>
</dbReference>
<evidence type="ECO:0000256" key="2">
    <source>
        <dbReference type="ARBA" id="ARBA00023012"/>
    </source>
</evidence>
<comment type="caution">
    <text evidence="10">The sequence shown here is derived from an EMBL/GenBank/DDBJ whole genome shotgun (WGS) entry which is preliminary data.</text>
</comment>
<dbReference type="SMART" id="SM00862">
    <property type="entry name" value="Trans_reg_C"/>
    <property type="match status" value="1"/>
</dbReference>
<keyword evidence="4 7" id="KW-0238">DNA-binding</keyword>
<dbReference type="GO" id="GO:0005829">
    <property type="term" value="C:cytosol"/>
    <property type="evidence" value="ECO:0007669"/>
    <property type="project" value="TreeGrafter"/>
</dbReference>
<dbReference type="EMBL" id="NXLS01000002">
    <property type="protein sequence ID" value="RDU63653.1"/>
    <property type="molecule type" value="Genomic_DNA"/>
</dbReference>
<dbReference type="OrthoDB" id="165980at2"/>
<reference evidence="10 11" key="1">
    <citation type="submission" date="2018-04" db="EMBL/GenBank/DDBJ databases">
        <title>Novel Campyloabacter and Helicobacter Species and Strains.</title>
        <authorList>
            <person name="Mannion A.J."/>
            <person name="Shen Z."/>
            <person name="Fox J.G."/>
        </authorList>
    </citation>
    <scope>NUCLEOTIDE SEQUENCE [LARGE SCALE GENOMIC DNA]</scope>
    <source>
        <strain evidence="10 11">MIT 99-5101</strain>
    </source>
</reference>
<dbReference type="InterPro" id="IPR001867">
    <property type="entry name" value="OmpR/PhoB-type_DNA-bd"/>
</dbReference>
<feature type="domain" description="OmpR/PhoB-type" evidence="9">
    <location>
        <begin position="123"/>
        <end position="222"/>
    </location>
</feature>
<protein>
    <submittedName>
        <fullName evidence="10">DNA-binding response regulator</fullName>
    </submittedName>
</protein>
<dbReference type="GO" id="GO:0032993">
    <property type="term" value="C:protein-DNA complex"/>
    <property type="evidence" value="ECO:0007669"/>
    <property type="project" value="TreeGrafter"/>
</dbReference>